<keyword evidence="2" id="KW-1185">Reference proteome</keyword>
<proteinExistence type="predicted"/>
<comment type="caution">
    <text evidence="1">The sequence shown here is derived from an EMBL/GenBank/DDBJ whole genome shotgun (WGS) entry which is preliminary data.</text>
</comment>
<dbReference type="EMBL" id="CAJPDR010000539">
    <property type="protein sequence ID" value="CAF9939171.1"/>
    <property type="molecule type" value="Genomic_DNA"/>
</dbReference>
<sequence length="225" mass="26193">MPQAILYPWPDHWYFDRDHIRCIVPDCEFVTPSHMAGLQWDQLYEHCKDTSGVEHAILSKMLSLKQCAIGDCVHTIMRESREATRRLFTHEISAHGSMEMFNICSFVRLAREGRIRGQNGLLGPACEKLAFHRMLDKALALPDGTKKALFQRSEFLYPEQHTPKNMGKILTADPLARQGESPPYWWPIRAEHFLWLIRPNINDPADQQWSMIWTGLREEYANGRF</sequence>
<evidence type="ECO:0000313" key="1">
    <source>
        <dbReference type="EMBL" id="CAF9939171.1"/>
    </source>
</evidence>
<protein>
    <submittedName>
        <fullName evidence="1">Uncharacterized protein</fullName>
    </submittedName>
</protein>
<dbReference type="Proteomes" id="UP000664203">
    <property type="component" value="Unassembled WGS sequence"/>
</dbReference>
<dbReference type="AlphaFoldDB" id="A0A8H3J1V0"/>
<accession>A0A8H3J1V0</accession>
<reference evidence="1" key="1">
    <citation type="submission" date="2021-03" db="EMBL/GenBank/DDBJ databases">
        <authorList>
            <person name="Tagirdzhanova G."/>
        </authorList>
    </citation>
    <scope>NUCLEOTIDE SEQUENCE</scope>
</reference>
<dbReference type="OrthoDB" id="10389247at2759"/>
<evidence type="ECO:0000313" key="2">
    <source>
        <dbReference type="Proteomes" id="UP000664203"/>
    </source>
</evidence>
<organism evidence="1 2">
    <name type="scientific">Alectoria fallacina</name>
    <dbReference type="NCBI Taxonomy" id="1903189"/>
    <lineage>
        <taxon>Eukaryota</taxon>
        <taxon>Fungi</taxon>
        <taxon>Dikarya</taxon>
        <taxon>Ascomycota</taxon>
        <taxon>Pezizomycotina</taxon>
        <taxon>Lecanoromycetes</taxon>
        <taxon>OSLEUM clade</taxon>
        <taxon>Lecanoromycetidae</taxon>
        <taxon>Lecanorales</taxon>
        <taxon>Lecanorineae</taxon>
        <taxon>Parmeliaceae</taxon>
        <taxon>Alectoria</taxon>
    </lineage>
</organism>
<gene>
    <name evidence="1" type="ORF">ALECFALPRED_008002</name>
</gene>
<name>A0A8H3J1V0_9LECA</name>